<evidence type="ECO:0000313" key="3">
    <source>
        <dbReference type="EMBL" id="PIA96385.1"/>
    </source>
</evidence>
<keyword evidence="2" id="KW-0472">Membrane</keyword>
<reference evidence="3 4" key="1">
    <citation type="submission" date="2015-10" db="EMBL/GenBank/DDBJ databases">
        <title>The cercosporin biosynthetic gene cluster was horizontally transferred to several fungal lineages and shown to be expanded in Cercospora beticola based on microsynteny with recipient genomes.</title>
        <authorList>
            <person name="De Jonge R."/>
            <person name="Ebert M.K."/>
            <person name="Suttle J.C."/>
            <person name="Jurick Ii W.M."/>
            <person name="Secor G.A."/>
            <person name="Thomma B.P."/>
            <person name="Van De Peer Y."/>
            <person name="Bolton M.D."/>
        </authorList>
    </citation>
    <scope>NUCLEOTIDE SEQUENCE [LARGE SCALE GENOMIC DNA]</scope>
    <source>
        <strain evidence="3 4">09-40</strain>
    </source>
</reference>
<evidence type="ECO:0000256" key="2">
    <source>
        <dbReference type="SAM" id="Phobius"/>
    </source>
</evidence>
<protein>
    <submittedName>
        <fullName evidence="3">Uncharacterized protein</fullName>
    </submittedName>
</protein>
<comment type="caution">
    <text evidence="3">The sequence shown here is derived from an EMBL/GenBank/DDBJ whole genome shotgun (WGS) entry which is preliminary data.</text>
</comment>
<dbReference type="AlphaFoldDB" id="A0A2G5HV37"/>
<organism evidence="3 4">
    <name type="scientific">Cercospora beticola</name>
    <name type="common">Sugarbeet leaf spot fungus</name>
    <dbReference type="NCBI Taxonomy" id="122368"/>
    <lineage>
        <taxon>Eukaryota</taxon>
        <taxon>Fungi</taxon>
        <taxon>Dikarya</taxon>
        <taxon>Ascomycota</taxon>
        <taxon>Pezizomycotina</taxon>
        <taxon>Dothideomycetes</taxon>
        <taxon>Dothideomycetidae</taxon>
        <taxon>Mycosphaerellales</taxon>
        <taxon>Mycosphaerellaceae</taxon>
        <taxon>Cercospora</taxon>
    </lineage>
</organism>
<keyword evidence="2" id="KW-0812">Transmembrane</keyword>
<accession>A0A2G5HV37</accession>
<name>A0A2G5HV37_CERBT</name>
<sequence>MKSVASSMPPHSSLPGEGPWVLTEHEATSRRLPKTAESEPESTVESSLEFKNKWMANKATPTNLPQVSPPLDKNKAGTFPLRIMAHTVVDQVADSIEYTLRANYIVILLLGLMFAMTPGIAKPAVLTACTVYLQLQLPPTEDLDEILPAFAVRPQQDKSKLRTTTRCHKKALVNPRTAQSPRTNPGAQLAVIDPIQAGPINAGERSRLMVKSLIVYVLVSVLIMELWVWTFGNVTETHLGHYSCVTDKVTGLPTCVEV</sequence>
<feature type="compositionally biased region" description="Polar residues" evidence="1">
    <location>
        <begin position="1"/>
        <end position="10"/>
    </location>
</feature>
<feature type="transmembrane region" description="Helical" evidence="2">
    <location>
        <begin position="213"/>
        <end position="232"/>
    </location>
</feature>
<feature type="compositionally biased region" description="Basic and acidic residues" evidence="1">
    <location>
        <begin position="23"/>
        <end position="37"/>
    </location>
</feature>
<dbReference type="OrthoDB" id="10334213at2759"/>
<proteinExistence type="predicted"/>
<dbReference type="EMBL" id="LKMD01000103">
    <property type="protein sequence ID" value="PIA96385.1"/>
    <property type="molecule type" value="Genomic_DNA"/>
</dbReference>
<gene>
    <name evidence="3" type="ORF">CB0940_10072</name>
</gene>
<keyword evidence="2" id="KW-1133">Transmembrane helix</keyword>
<evidence type="ECO:0000256" key="1">
    <source>
        <dbReference type="SAM" id="MobiDB-lite"/>
    </source>
</evidence>
<evidence type="ECO:0000313" key="4">
    <source>
        <dbReference type="Proteomes" id="UP000230605"/>
    </source>
</evidence>
<dbReference type="Proteomes" id="UP000230605">
    <property type="component" value="Chromosome 8"/>
</dbReference>
<feature type="region of interest" description="Disordered" evidence="1">
    <location>
        <begin position="1"/>
        <end position="46"/>
    </location>
</feature>